<organism evidence="1 2">
    <name type="scientific">Rhizophagus irregularis</name>
    <dbReference type="NCBI Taxonomy" id="588596"/>
    <lineage>
        <taxon>Eukaryota</taxon>
        <taxon>Fungi</taxon>
        <taxon>Fungi incertae sedis</taxon>
        <taxon>Mucoromycota</taxon>
        <taxon>Glomeromycotina</taxon>
        <taxon>Glomeromycetes</taxon>
        <taxon>Glomerales</taxon>
        <taxon>Glomeraceae</taxon>
        <taxon>Rhizophagus</taxon>
    </lineage>
</organism>
<reference evidence="1" key="1">
    <citation type="submission" date="2020-05" db="EMBL/GenBank/DDBJ databases">
        <authorList>
            <person name="Rincon C."/>
            <person name="Sanders R I."/>
            <person name="Robbins C."/>
            <person name="Chaturvedi A."/>
        </authorList>
    </citation>
    <scope>NUCLEOTIDE SEQUENCE</scope>
    <source>
        <strain evidence="1">CHB12</strain>
    </source>
</reference>
<evidence type="ECO:0000313" key="1">
    <source>
        <dbReference type="EMBL" id="CAB5364184.1"/>
    </source>
</evidence>
<evidence type="ECO:0000313" key="2">
    <source>
        <dbReference type="Proteomes" id="UP000684084"/>
    </source>
</evidence>
<dbReference type="Proteomes" id="UP000684084">
    <property type="component" value="Unassembled WGS sequence"/>
</dbReference>
<dbReference type="AlphaFoldDB" id="A0A915Z831"/>
<name>A0A915Z831_9GLOM</name>
<protein>
    <submittedName>
        <fullName evidence="1">Uncharacterized protein</fullName>
    </submittedName>
</protein>
<dbReference type="OrthoDB" id="10346360at2759"/>
<proteinExistence type="predicted"/>
<comment type="caution">
    <text evidence="1">The sequence shown here is derived from an EMBL/GenBank/DDBJ whole genome shotgun (WGS) entry which is preliminary data.</text>
</comment>
<accession>A0A915Z831</accession>
<gene>
    <name evidence="1" type="ORF">CHRIB12_LOCUS9854</name>
</gene>
<sequence>MLVSEDLNDNIIKDLGSLDENTSKKLNEILENENSQAIVEANELLVSEDLNDYIIKDLGSLDIKTDEN</sequence>
<dbReference type="EMBL" id="CAGKOT010000019">
    <property type="protein sequence ID" value="CAB5364184.1"/>
    <property type="molecule type" value="Genomic_DNA"/>
</dbReference>